<reference evidence="6 7" key="1">
    <citation type="submission" date="2012-09" db="EMBL/GenBank/DDBJ databases">
        <title>Genome Sequence of alkane-degrading Bacterium Alcanivorax sp. 6-D-6.</title>
        <authorList>
            <person name="Lai Q."/>
            <person name="Shao Z."/>
        </authorList>
    </citation>
    <scope>NUCLEOTIDE SEQUENCE [LARGE SCALE GENOMIC DNA]</scope>
    <source>
        <strain evidence="6 7">6-D-6</strain>
    </source>
</reference>
<feature type="transmembrane region" description="Helical" evidence="4">
    <location>
        <begin position="214"/>
        <end position="235"/>
    </location>
</feature>
<gene>
    <name evidence="6" type="ORF">A6D6_01730</name>
</gene>
<feature type="transmembrane region" description="Helical" evidence="4">
    <location>
        <begin position="133"/>
        <end position="150"/>
    </location>
</feature>
<feature type="transmembrane region" description="Helical" evidence="4">
    <location>
        <begin position="342"/>
        <end position="363"/>
    </location>
</feature>
<keyword evidence="3 4" id="KW-0472">Membrane</keyword>
<organism evidence="6 7">
    <name type="scientific">Alcanivorax xiamenensis</name>
    <dbReference type="NCBI Taxonomy" id="1177156"/>
    <lineage>
        <taxon>Bacteria</taxon>
        <taxon>Pseudomonadati</taxon>
        <taxon>Pseudomonadota</taxon>
        <taxon>Gammaproteobacteria</taxon>
        <taxon>Oceanospirillales</taxon>
        <taxon>Alcanivoracaceae</taxon>
        <taxon>Alcanivorax</taxon>
    </lineage>
</organism>
<feature type="domain" description="Major facilitator superfamily (MFS) profile" evidence="5">
    <location>
        <begin position="2"/>
        <end position="392"/>
    </location>
</feature>
<dbReference type="EMBL" id="AQPF01000010">
    <property type="protein sequence ID" value="KAF0806150.1"/>
    <property type="molecule type" value="Genomic_DNA"/>
</dbReference>
<accession>A0ABQ6Y8Y8</accession>
<evidence type="ECO:0000259" key="5">
    <source>
        <dbReference type="PROSITE" id="PS50850"/>
    </source>
</evidence>
<evidence type="ECO:0000256" key="4">
    <source>
        <dbReference type="SAM" id="Phobius"/>
    </source>
</evidence>
<feature type="transmembrane region" description="Helical" evidence="4">
    <location>
        <begin position="76"/>
        <end position="94"/>
    </location>
</feature>
<feature type="transmembrane region" description="Helical" evidence="4">
    <location>
        <begin position="247"/>
        <end position="265"/>
    </location>
</feature>
<sequence length="392" mass="41304">MTTPITGRLTLLFAVAVGIIVTNLFAPQTLVGMIGGSLGLSQSQQGLVAMAPLAGYAAGLLLLVPLADRLENRALVLRLLLIAIIAASLCSVAPNAPLLLVALVVLGLSCSAIQVLVPLAASMAPAAQRGRTIGNVMSGLMFGILLSRPMASLIADLYQWRAFYLCNATLMLLLWAALYRALPRRHPGNPQRYPALLLSLWELLREQPVLRQRALTAALVMATFSLFWTTVALRLVRPPFQLDYKEVALFALVGVTGALATPWFGRLGDRGGTRPGTVASHLMVIAAFLIAARAGNGALPFWPGLGLLAFSAVLLDVGVTGDQTLGRRVINLIEPDSVRGRINALFVGLFFVGGALGSALSGLAWAHGGWSLTCLLGAGLALAALVAQARQR</sequence>
<evidence type="ECO:0000256" key="1">
    <source>
        <dbReference type="ARBA" id="ARBA00022692"/>
    </source>
</evidence>
<evidence type="ECO:0000313" key="7">
    <source>
        <dbReference type="Proteomes" id="UP000771797"/>
    </source>
</evidence>
<feature type="transmembrane region" description="Helical" evidence="4">
    <location>
        <begin position="100"/>
        <end position="121"/>
    </location>
</feature>
<evidence type="ECO:0000256" key="3">
    <source>
        <dbReference type="ARBA" id="ARBA00023136"/>
    </source>
</evidence>
<keyword evidence="1 4" id="KW-0812">Transmembrane</keyword>
<dbReference type="PROSITE" id="PS50850">
    <property type="entry name" value="MFS"/>
    <property type="match status" value="1"/>
</dbReference>
<dbReference type="InterPro" id="IPR011701">
    <property type="entry name" value="MFS"/>
</dbReference>
<dbReference type="InterPro" id="IPR036259">
    <property type="entry name" value="MFS_trans_sf"/>
</dbReference>
<evidence type="ECO:0000313" key="6">
    <source>
        <dbReference type="EMBL" id="KAF0806150.1"/>
    </source>
</evidence>
<keyword evidence="2 4" id="KW-1133">Transmembrane helix</keyword>
<evidence type="ECO:0000256" key="2">
    <source>
        <dbReference type="ARBA" id="ARBA00022989"/>
    </source>
</evidence>
<name>A0ABQ6Y8Y8_9GAMM</name>
<feature type="transmembrane region" description="Helical" evidence="4">
    <location>
        <begin position="301"/>
        <end position="321"/>
    </location>
</feature>
<protein>
    <submittedName>
        <fullName evidence="6">Antibiotic resistance protein</fullName>
    </submittedName>
</protein>
<feature type="transmembrane region" description="Helical" evidence="4">
    <location>
        <begin position="369"/>
        <end position="387"/>
    </location>
</feature>
<dbReference type="InterPro" id="IPR020846">
    <property type="entry name" value="MFS_dom"/>
</dbReference>
<feature type="transmembrane region" description="Helical" evidence="4">
    <location>
        <begin position="46"/>
        <end position="64"/>
    </location>
</feature>
<dbReference type="SUPFAM" id="SSF103473">
    <property type="entry name" value="MFS general substrate transporter"/>
    <property type="match status" value="1"/>
</dbReference>
<feature type="transmembrane region" description="Helical" evidence="4">
    <location>
        <begin position="277"/>
        <end position="295"/>
    </location>
</feature>
<feature type="transmembrane region" description="Helical" evidence="4">
    <location>
        <begin position="162"/>
        <end position="182"/>
    </location>
</feature>
<dbReference type="PANTHER" id="PTHR42910:SF1">
    <property type="entry name" value="MAJOR FACILITATOR SUPERFAMILY (MFS) PROFILE DOMAIN-CONTAINING PROTEIN"/>
    <property type="match status" value="1"/>
</dbReference>
<dbReference type="Gene3D" id="1.20.1250.20">
    <property type="entry name" value="MFS general substrate transporter like domains"/>
    <property type="match status" value="1"/>
</dbReference>
<keyword evidence="7" id="KW-1185">Reference proteome</keyword>
<comment type="caution">
    <text evidence="6">The sequence shown here is derived from an EMBL/GenBank/DDBJ whole genome shotgun (WGS) entry which is preliminary data.</text>
</comment>
<dbReference type="CDD" id="cd17324">
    <property type="entry name" value="MFS_NepI_like"/>
    <property type="match status" value="1"/>
</dbReference>
<proteinExistence type="predicted"/>
<dbReference type="PANTHER" id="PTHR42910">
    <property type="entry name" value="TRANSPORTER SCO4007-RELATED"/>
    <property type="match status" value="1"/>
</dbReference>
<dbReference type="Pfam" id="PF07690">
    <property type="entry name" value="MFS_1"/>
    <property type="match status" value="1"/>
</dbReference>
<dbReference type="Proteomes" id="UP000771797">
    <property type="component" value="Unassembled WGS sequence"/>
</dbReference>
<feature type="transmembrane region" description="Helical" evidence="4">
    <location>
        <begin position="9"/>
        <end position="26"/>
    </location>
</feature>